<feature type="region of interest" description="Disordered" evidence="12">
    <location>
        <begin position="356"/>
        <end position="378"/>
    </location>
</feature>
<reference evidence="16" key="1">
    <citation type="submission" date="2025-08" db="UniProtKB">
        <authorList>
            <consortium name="RefSeq"/>
        </authorList>
    </citation>
    <scope>IDENTIFICATION</scope>
</reference>
<comment type="subunit">
    <text evidence="10">Interacts with EMP65.</text>
</comment>
<dbReference type="PANTHER" id="PTHR12953">
    <property type="entry name" value="MEMBRANE PROTEIN CH1 RELATED"/>
    <property type="match status" value="1"/>
</dbReference>
<dbReference type="GO" id="GO:0005789">
    <property type="term" value="C:endoplasmic reticulum membrane"/>
    <property type="evidence" value="ECO:0007669"/>
    <property type="project" value="UniProtKB-SubCell"/>
</dbReference>
<dbReference type="FunFam" id="2.60.120.260:FF:000099">
    <property type="entry name" value="Uncharacterized protein, isoform C"/>
    <property type="match status" value="1"/>
</dbReference>
<dbReference type="PANTHER" id="PTHR12953:SF0">
    <property type="entry name" value="SUN DOMAIN-CONTAINING OSSIFICATION FACTOR"/>
    <property type="match status" value="1"/>
</dbReference>
<proteinExistence type="inferred from homology"/>
<evidence type="ECO:0000256" key="1">
    <source>
        <dbReference type="ARBA" id="ARBA00004389"/>
    </source>
</evidence>
<feature type="compositionally biased region" description="Low complexity" evidence="12">
    <location>
        <begin position="1027"/>
        <end position="1045"/>
    </location>
</feature>
<feature type="compositionally biased region" description="Polar residues" evidence="12">
    <location>
        <begin position="188"/>
        <end position="197"/>
    </location>
</feature>
<feature type="region of interest" description="Disordered" evidence="12">
    <location>
        <begin position="179"/>
        <end position="201"/>
    </location>
</feature>
<evidence type="ECO:0000256" key="9">
    <source>
        <dbReference type="ARBA" id="ARBA00061226"/>
    </source>
</evidence>
<feature type="compositionally biased region" description="Acidic residues" evidence="12">
    <location>
        <begin position="544"/>
        <end position="555"/>
    </location>
</feature>
<feature type="compositionally biased region" description="Basic and acidic residues" evidence="12">
    <location>
        <begin position="830"/>
        <end position="849"/>
    </location>
</feature>
<feature type="transmembrane region" description="Helical" evidence="13">
    <location>
        <begin position="7"/>
        <end position="27"/>
    </location>
</feature>
<feature type="region of interest" description="Disordered" evidence="12">
    <location>
        <begin position="1227"/>
        <end position="1263"/>
    </location>
</feature>
<feature type="compositionally biased region" description="Polar residues" evidence="12">
    <location>
        <begin position="1462"/>
        <end position="1471"/>
    </location>
</feature>
<keyword evidence="15" id="KW-1185">Reference proteome</keyword>
<evidence type="ECO:0000256" key="2">
    <source>
        <dbReference type="ARBA" id="ARBA00022692"/>
    </source>
</evidence>
<evidence type="ECO:0000256" key="7">
    <source>
        <dbReference type="ARBA" id="ARBA00023180"/>
    </source>
</evidence>
<keyword evidence="7" id="KW-0325">Glycoprotein</keyword>
<feature type="domain" description="SUN" evidence="14">
    <location>
        <begin position="363"/>
        <end position="523"/>
    </location>
</feature>
<evidence type="ECO:0000256" key="3">
    <source>
        <dbReference type="ARBA" id="ARBA00022729"/>
    </source>
</evidence>
<keyword evidence="5 13" id="KW-1133">Transmembrane helix</keyword>
<dbReference type="InterPro" id="IPR012919">
    <property type="entry name" value="SUN_dom"/>
</dbReference>
<feature type="compositionally biased region" description="Polar residues" evidence="12">
    <location>
        <begin position="802"/>
        <end position="828"/>
    </location>
</feature>
<gene>
    <name evidence="16" type="primary">LOC107269622</name>
</gene>
<evidence type="ECO:0000256" key="10">
    <source>
        <dbReference type="ARBA" id="ARBA00064635"/>
    </source>
</evidence>
<dbReference type="Pfam" id="PF07738">
    <property type="entry name" value="Sad1_UNC"/>
    <property type="match status" value="1"/>
</dbReference>
<feature type="region of interest" description="Disordered" evidence="12">
    <location>
        <begin position="529"/>
        <end position="566"/>
    </location>
</feature>
<evidence type="ECO:0000256" key="5">
    <source>
        <dbReference type="ARBA" id="ARBA00022989"/>
    </source>
</evidence>
<feature type="region of interest" description="Disordered" evidence="12">
    <location>
        <begin position="765"/>
        <end position="907"/>
    </location>
</feature>
<dbReference type="PROSITE" id="PS51469">
    <property type="entry name" value="SUN"/>
    <property type="match status" value="1"/>
</dbReference>
<protein>
    <submittedName>
        <fullName evidence="16">Uncharacterized protein LOC107269622 isoform X1</fullName>
    </submittedName>
</protein>
<feature type="region of interest" description="Disordered" evidence="12">
    <location>
        <begin position="1018"/>
        <end position="1045"/>
    </location>
</feature>
<keyword evidence="3" id="KW-0732">Signal</keyword>
<evidence type="ECO:0000313" key="15">
    <source>
        <dbReference type="Proteomes" id="UP000694920"/>
    </source>
</evidence>
<comment type="subcellular location">
    <subcellularLocation>
        <location evidence="8">Endomembrane system</location>
        <topology evidence="8">Single-pass type I membrane protein</topology>
    </subcellularLocation>
    <subcellularLocation>
        <location evidence="1">Endoplasmic reticulum membrane</location>
        <topology evidence="1">Single-pass membrane protein</topology>
    </subcellularLocation>
</comment>
<name>A0AAJ7C0Y4_CEPCN</name>
<feature type="compositionally biased region" description="Basic residues" evidence="12">
    <location>
        <begin position="1489"/>
        <end position="1507"/>
    </location>
</feature>
<keyword evidence="11" id="KW-0175">Coiled coil</keyword>
<keyword evidence="2 13" id="KW-0812">Transmembrane</keyword>
<dbReference type="GO" id="GO:0034975">
    <property type="term" value="P:protein folding in endoplasmic reticulum"/>
    <property type="evidence" value="ECO:0007669"/>
    <property type="project" value="TreeGrafter"/>
</dbReference>
<feature type="region of interest" description="Disordered" evidence="12">
    <location>
        <begin position="228"/>
        <end position="281"/>
    </location>
</feature>
<evidence type="ECO:0000256" key="6">
    <source>
        <dbReference type="ARBA" id="ARBA00023136"/>
    </source>
</evidence>
<dbReference type="KEGG" id="ccin:107269622"/>
<feature type="compositionally biased region" description="Polar residues" evidence="12">
    <location>
        <begin position="765"/>
        <end position="789"/>
    </location>
</feature>
<feature type="compositionally biased region" description="Basic and acidic residues" evidence="12">
    <location>
        <begin position="1227"/>
        <end position="1237"/>
    </location>
</feature>
<evidence type="ECO:0000256" key="8">
    <source>
        <dbReference type="ARBA" id="ARBA00046288"/>
    </source>
</evidence>
<evidence type="ECO:0000256" key="13">
    <source>
        <dbReference type="SAM" id="Phobius"/>
    </source>
</evidence>
<feature type="coiled-coil region" evidence="11">
    <location>
        <begin position="1071"/>
        <end position="1099"/>
    </location>
</feature>
<feature type="compositionally biased region" description="Low complexity" evidence="12">
    <location>
        <begin position="1438"/>
        <end position="1453"/>
    </location>
</feature>
<evidence type="ECO:0000259" key="14">
    <source>
        <dbReference type="PROSITE" id="PS51469"/>
    </source>
</evidence>
<feature type="region of interest" description="Disordered" evidence="12">
    <location>
        <begin position="1436"/>
        <end position="1507"/>
    </location>
</feature>
<sequence length="1507" mass="165711">MKFCVSCIYCTLLFVFFVSSGLLFLIVTSEGVLSSEQSSTLISSEDFGEQENVTKDDTLKEYIDSGTVETLQTQILHKATSHHQDNYMEKNSVGSDLSNFETPHSDDNLKKEQGLDILAEIVTQQPNLSQGILETGQSVVLTLVDTAAAELQSLADPRISSEFHGKSLPLTNVTLSTSSIRGEDQIGQPASSETSKSVLHDDQQNETIHQDDPVIAEVLSEAVVTVRAHQKPGNEDRTSSSNEHLVQNEGLGSSEGKIELKVVPGDRGEQISRKDGGSVEISEEEELAENIRKVEADALTTAPELNDSAARARLVGEGSDEAAAVIMDGLVASGSTDPHEDIPSFSEWAQRRLEEAEKKKTHPNASIQNPGGPTRTVGGMKVRSKNYASPDCGAKIVAVNPEARSAKSVLASTRDEYMLNTCTSRVWFVVELCEAIQAKKIELANFELFSSSPKDFSVFVSDRFPTRDWSPVGQFTAKDERDIQSFPLHPQLFGKFIKVELHSHYGAEHFCPISLFRAYGTSEFEVLETETESDSHVREPNAVTEDDDEDDEENLDGTHGEPSRNLFGSARDAVLSIVKKAAEVLVKSGNLSHNNITKIQENIESNILESSFATCITPRYTIVCNNCTDKQFARVFQLISCRGQYLDSLIKINFVKETLRNNNICTNVGATPDSKVNVKGDTGIEESGNIINNNINKVSLNVPMNLQASFLSSVFPPECIMALCNVLATNERKLVLNVSYEALQNTSDNALPKKKIGIAGPDANESATLSGTNGANSAQSTMNSKNSMPLSDKALNADPSPILQSTPSDSQTMQPTPSYMASVSSSPIGESRHKSHDPQENVDNSKKTQETLPIAPAQEGLASQIKPTRTLSKKDPKRESSAPVLESSKHPPDGIAQPEVLTTPSPLGTFGSASSWKAVPEDLGILDASVETVSQMMTAILPSNADKNQGVLSDATANAPVINNADGSSDTVPQSMRTETSEQEVKQQTPGKVEPTDQDVKDQLSFDTLLSDLKDFEGDSAALHNNPSASSASVSQPAASYSPQQKESVFLRLSNRIKALERNMSLSGQYLEELSRRYKKQVEEMQRSLERAVAAMGEESRKTEDRELKRLEEIELLKQEVLSLSESVKTLLYDRDSWRDRFSTIGQHLILICIEITVVVLILSYCRRSSDLEMEDDRSSEEKEVLRRKSVGDTTYATSITSKSKRNRRPSEIASKIIDSYQELMMEHRGQNGDMEKKKKRKRKRDNVNSTTRVGSTGCGTSRVEPLRRNAEVRTNALVRVEDITPGGRGPQSSLSSQSDGGRNSGRCIRTESSLIEKPFNRYSEDNLDEVVYHDRSSSPEIKHADDIQEWRRDFKTMNPNDKNSLATGDRLQTVSEYRLDENIVSKETFGQPGGILKSTKLSSPSFMKTALEMRNKRRPSGQPEEVALTRSDWGWYSKNSSSRSSQESSTSSRILKENDSNTEPNGNAANGRQEDSDEASSGSSSPTRVRKDKKSTGLKKMVRKLF</sequence>
<feature type="compositionally biased region" description="Basic and acidic residues" evidence="12">
    <location>
        <begin position="256"/>
        <end position="277"/>
    </location>
</feature>
<feature type="compositionally biased region" description="Polar residues" evidence="12">
    <location>
        <begin position="965"/>
        <end position="978"/>
    </location>
</feature>
<evidence type="ECO:0000256" key="11">
    <source>
        <dbReference type="SAM" id="Coils"/>
    </source>
</evidence>
<accession>A0AAJ7C0Y4</accession>
<comment type="similarity">
    <text evidence="9">Belongs to the SLP1 family.</text>
</comment>
<feature type="region of interest" description="Disordered" evidence="12">
    <location>
        <begin position="960"/>
        <end position="1000"/>
    </location>
</feature>
<evidence type="ECO:0000313" key="16">
    <source>
        <dbReference type="RefSeq" id="XP_015599191.1"/>
    </source>
</evidence>
<organism evidence="15 16">
    <name type="scientific">Cephus cinctus</name>
    <name type="common">Wheat stem sawfly</name>
    <dbReference type="NCBI Taxonomy" id="211228"/>
    <lineage>
        <taxon>Eukaryota</taxon>
        <taxon>Metazoa</taxon>
        <taxon>Ecdysozoa</taxon>
        <taxon>Arthropoda</taxon>
        <taxon>Hexapoda</taxon>
        <taxon>Insecta</taxon>
        <taxon>Pterygota</taxon>
        <taxon>Neoptera</taxon>
        <taxon>Endopterygota</taxon>
        <taxon>Hymenoptera</taxon>
        <taxon>Cephoidea</taxon>
        <taxon>Cephidae</taxon>
        <taxon>Cephus</taxon>
    </lineage>
</organism>
<dbReference type="RefSeq" id="XP_015599191.1">
    <property type="nucleotide sequence ID" value="XM_015743705.2"/>
</dbReference>
<feature type="region of interest" description="Disordered" evidence="12">
    <location>
        <begin position="1282"/>
        <end position="1308"/>
    </location>
</feature>
<evidence type="ECO:0000256" key="12">
    <source>
        <dbReference type="SAM" id="MobiDB-lite"/>
    </source>
</evidence>
<dbReference type="Proteomes" id="UP000694920">
    <property type="component" value="Unplaced"/>
</dbReference>
<evidence type="ECO:0000256" key="4">
    <source>
        <dbReference type="ARBA" id="ARBA00022824"/>
    </source>
</evidence>
<feature type="compositionally biased region" description="Polar residues" evidence="12">
    <location>
        <begin position="1291"/>
        <end position="1302"/>
    </location>
</feature>
<dbReference type="GeneID" id="107269622"/>
<keyword evidence="4" id="KW-0256">Endoplasmic reticulum</keyword>
<dbReference type="InterPro" id="IPR045120">
    <property type="entry name" value="Suco/Slp1-like"/>
</dbReference>
<keyword evidence="6 13" id="KW-0472">Membrane</keyword>